<dbReference type="InterPro" id="IPR023214">
    <property type="entry name" value="HAD_sf"/>
</dbReference>
<dbReference type="GO" id="GO:0000287">
    <property type="term" value="F:magnesium ion binding"/>
    <property type="evidence" value="ECO:0007669"/>
    <property type="project" value="TreeGrafter"/>
</dbReference>
<dbReference type="NCBIfam" id="TIGR01484">
    <property type="entry name" value="HAD-SF-IIB"/>
    <property type="match status" value="1"/>
</dbReference>
<dbReference type="Gene3D" id="3.90.1070.10">
    <property type="match status" value="1"/>
</dbReference>
<comment type="caution">
    <text evidence="2">The sequence shown here is derived from an EMBL/GenBank/DDBJ whole genome shotgun (WGS) entry which is preliminary data.</text>
</comment>
<dbReference type="EMBL" id="NZEX01000014">
    <property type="protein sequence ID" value="MAH62136.1"/>
    <property type="molecule type" value="Genomic_DNA"/>
</dbReference>
<dbReference type="SUPFAM" id="SSF56784">
    <property type="entry name" value="HAD-like"/>
    <property type="match status" value="1"/>
</dbReference>
<dbReference type="GO" id="GO:0005829">
    <property type="term" value="C:cytosol"/>
    <property type="evidence" value="ECO:0007669"/>
    <property type="project" value="TreeGrafter"/>
</dbReference>
<evidence type="ECO:0000313" key="2">
    <source>
        <dbReference type="EMBL" id="MAH62136.1"/>
    </source>
</evidence>
<dbReference type="PANTHER" id="PTHR10000:SF8">
    <property type="entry name" value="HAD SUPERFAMILY HYDROLASE-LIKE, TYPE 3"/>
    <property type="match status" value="1"/>
</dbReference>
<evidence type="ECO:0000313" key="3">
    <source>
        <dbReference type="Proteomes" id="UP000226525"/>
    </source>
</evidence>
<dbReference type="Proteomes" id="UP000226525">
    <property type="component" value="Unassembled WGS sequence"/>
</dbReference>
<dbReference type="Pfam" id="PF05116">
    <property type="entry name" value="S6PP"/>
    <property type="match status" value="1"/>
</dbReference>
<reference evidence="3" key="1">
    <citation type="submission" date="2017-09" db="EMBL/GenBank/DDBJ databases">
        <title>The Reconstruction of 2,631 Draft Metagenome-Assembled Genomes from the Global Oceans.</title>
        <authorList>
            <person name="Tully B.J."/>
            <person name="Graham E.D."/>
            <person name="Heidelberg J.F."/>
        </authorList>
    </citation>
    <scope>NUCLEOTIDE SEQUENCE [LARGE SCALE GENOMIC DNA]</scope>
</reference>
<proteinExistence type="predicted"/>
<feature type="domain" description="Sucrose phosphatase-like" evidence="1">
    <location>
        <begin position="31"/>
        <end position="279"/>
    </location>
</feature>
<dbReference type="PANTHER" id="PTHR10000">
    <property type="entry name" value="PHOSPHOSERINE PHOSPHATASE"/>
    <property type="match status" value="1"/>
</dbReference>
<name>A0A2D6YG62_9DELT</name>
<gene>
    <name evidence="2" type="ORF">CMN54_01545</name>
</gene>
<dbReference type="AlphaFoldDB" id="A0A2D6YG62"/>
<accession>A0A2D6YG62</accession>
<sequence>MLGRSSCRAFELIKHLNQTTTNWYRMLTWNLVFDIDFTLTGDLPSLRKLGQKLERLQQADQARVLFCTGRPYPDVLHGLTHEGLPKPDAVIAQTGAELYLPPFESFSKPILDWQLQLEEFGFSAEEVHQRLIDLNEVISLEAVNCQTPYKVSYAITDPKQPLGWLAEISRRMVEPVGRYQVICAAFGENYYVDILPGMVNKGKALRYLLELLKWQEANTIVAGDSGNDQSMFDEGFRGILVGNARPEVKEYLQKFLAEQFYQAQQNYAKGVLEGLAHWQVPTFDA</sequence>
<evidence type="ECO:0000259" key="1">
    <source>
        <dbReference type="Pfam" id="PF05116"/>
    </source>
</evidence>
<dbReference type="SFLD" id="SFLDS00003">
    <property type="entry name" value="Haloacid_Dehalogenase"/>
    <property type="match status" value="1"/>
</dbReference>
<dbReference type="SFLD" id="SFLDG01141">
    <property type="entry name" value="C2.B.1:_Sucrose_Phosphatase_Li"/>
    <property type="match status" value="1"/>
</dbReference>
<dbReference type="SFLD" id="SFLDG01140">
    <property type="entry name" value="C2.B:_Phosphomannomutase_and_P"/>
    <property type="match status" value="1"/>
</dbReference>
<dbReference type="GO" id="GO:0016791">
    <property type="term" value="F:phosphatase activity"/>
    <property type="evidence" value="ECO:0007669"/>
    <property type="project" value="TreeGrafter"/>
</dbReference>
<dbReference type="InterPro" id="IPR036412">
    <property type="entry name" value="HAD-like_sf"/>
</dbReference>
<dbReference type="InterPro" id="IPR006380">
    <property type="entry name" value="SPP-like_dom"/>
</dbReference>
<dbReference type="Gene3D" id="3.40.50.1000">
    <property type="entry name" value="HAD superfamily/HAD-like"/>
    <property type="match status" value="1"/>
</dbReference>
<dbReference type="InterPro" id="IPR006379">
    <property type="entry name" value="HAD-SF_hydro_IIB"/>
</dbReference>
<protein>
    <recommendedName>
        <fullName evidence="1">Sucrose phosphatase-like domain-containing protein</fullName>
    </recommendedName>
</protein>
<organism evidence="2 3">
    <name type="scientific">SAR324 cluster bacterium</name>
    <dbReference type="NCBI Taxonomy" id="2024889"/>
    <lineage>
        <taxon>Bacteria</taxon>
        <taxon>Deltaproteobacteria</taxon>
        <taxon>SAR324 cluster</taxon>
    </lineage>
</organism>